<evidence type="ECO:0000313" key="2">
    <source>
        <dbReference type="Proteomes" id="UP000078397"/>
    </source>
</evidence>
<gene>
    <name evidence="1" type="ORF">VFPPC_16509</name>
</gene>
<organism evidence="1 2">
    <name type="scientific">Pochonia chlamydosporia 170</name>
    <dbReference type="NCBI Taxonomy" id="1380566"/>
    <lineage>
        <taxon>Eukaryota</taxon>
        <taxon>Fungi</taxon>
        <taxon>Dikarya</taxon>
        <taxon>Ascomycota</taxon>
        <taxon>Pezizomycotina</taxon>
        <taxon>Sordariomycetes</taxon>
        <taxon>Hypocreomycetidae</taxon>
        <taxon>Hypocreales</taxon>
        <taxon>Clavicipitaceae</taxon>
        <taxon>Pochonia</taxon>
    </lineage>
</organism>
<dbReference type="EMBL" id="LSBJ02000007">
    <property type="protein sequence ID" value="OAQ61420.1"/>
    <property type="molecule type" value="Genomic_DNA"/>
</dbReference>
<dbReference type="Proteomes" id="UP000078397">
    <property type="component" value="Unassembled WGS sequence"/>
</dbReference>
<dbReference type="GeneID" id="28858256"/>
<accession>A0A179F7V6</accession>
<keyword evidence="2" id="KW-1185">Reference proteome</keyword>
<dbReference type="KEGG" id="pchm:VFPPC_16509"/>
<proteinExistence type="predicted"/>
<comment type="caution">
    <text evidence="1">The sequence shown here is derived from an EMBL/GenBank/DDBJ whole genome shotgun (WGS) entry which is preliminary data.</text>
</comment>
<name>A0A179F7V6_METCM</name>
<protein>
    <submittedName>
        <fullName evidence="1">Uncharacterized protein</fullName>
    </submittedName>
</protein>
<evidence type="ECO:0000313" key="1">
    <source>
        <dbReference type="EMBL" id="OAQ61420.1"/>
    </source>
</evidence>
<reference evidence="1 2" key="1">
    <citation type="journal article" date="2016" name="PLoS Pathog.">
        <title>Biosynthesis of antibiotic leucinostatins in bio-control fungus Purpureocillium lilacinum and their inhibition on phytophthora revealed by genome mining.</title>
        <authorList>
            <person name="Wang G."/>
            <person name="Liu Z."/>
            <person name="Lin R."/>
            <person name="Li E."/>
            <person name="Mao Z."/>
            <person name="Ling J."/>
            <person name="Yang Y."/>
            <person name="Yin W.B."/>
            <person name="Xie B."/>
        </authorList>
    </citation>
    <scope>NUCLEOTIDE SEQUENCE [LARGE SCALE GENOMIC DNA]</scope>
    <source>
        <strain evidence="1">170</strain>
    </source>
</reference>
<dbReference type="AlphaFoldDB" id="A0A179F7V6"/>
<sequence>MTHYITMLVILPSVPKQSNESAVPMFASGGWREDSRVLYSEELLCSSTFELRLWHFHRVNDAATILIQLNGVLPS</sequence>
<dbReference type="RefSeq" id="XP_018139124.1">
    <property type="nucleotide sequence ID" value="XM_018294262.1"/>
</dbReference>